<dbReference type="RefSeq" id="XP_068364929.1">
    <property type="nucleotide sequence ID" value="XM_068500328.1"/>
</dbReference>
<dbReference type="CDD" id="cd00154">
    <property type="entry name" value="Rab"/>
    <property type="match status" value="1"/>
</dbReference>
<dbReference type="PROSITE" id="PS51419">
    <property type="entry name" value="RAB"/>
    <property type="match status" value="1"/>
</dbReference>
<dbReference type="Proteomes" id="UP000179807">
    <property type="component" value="Unassembled WGS sequence"/>
</dbReference>
<proteinExistence type="predicted"/>
<sequence>MITNYKVLLCGESSVGKTTIMQKVTSEYGGIPTPTMGCGFGNISEYVDGQEIAINFWDTAGQEQFRSLIKIYFRGAKIVLFVCDLGNKETLDSLPFWVNEAEENCGDEIPAGILIGNKKDQQEKNVISDDELQKAADNFNLVWFKTSAFDDDDIDKIKHVVAELCVKHQQKPKIYSFSKMKNHHLNGKISSVNSSKNHTGINTLENIDDTSDDDDELDDNNEINEYFDQNACNAQPVNIQIRNSSSYCNC</sequence>
<keyword evidence="1" id="KW-0547">Nucleotide-binding</keyword>
<dbReference type="SMART" id="SM00174">
    <property type="entry name" value="RHO"/>
    <property type="match status" value="1"/>
</dbReference>
<feature type="region of interest" description="Disordered" evidence="2">
    <location>
        <begin position="194"/>
        <end position="216"/>
    </location>
</feature>
<evidence type="ECO:0000313" key="3">
    <source>
        <dbReference type="EMBL" id="OHT11793.1"/>
    </source>
</evidence>
<gene>
    <name evidence="3" type="primary">RAB35</name>
    <name evidence="3" type="ORF">TRFO_18695</name>
</gene>
<keyword evidence="4" id="KW-1185">Reference proteome</keyword>
<dbReference type="SUPFAM" id="SSF52540">
    <property type="entry name" value="P-loop containing nucleoside triphosphate hydrolases"/>
    <property type="match status" value="1"/>
</dbReference>
<evidence type="ECO:0000313" key="4">
    <source>
        <dbReference type="Proteomes" id="UP000179807"/>
    </source>
</evidence>
<dbReference type="InterPro" id="IPR001806">
    <property type="entry name" value="Small_GTPase"/>
</dbReference>
<dbReference type="InterPro" id="IPR027417">
    <property type="entry name" value="P-loop_NTPase"/>
</dbReference>
<dbReference type="Pfam" id="PF00071">
    <property type="entry name" value="Ras"/>
    <property type="match status" value="1"/>
</dbReference>
<evidence type="ECO:0000256" key="2">
    <source>
        <dbReference type="SAM" id="MobiDB-lite"/>
    </source>
</evidence>
<feature type="compositionally biased region" description="Acidic residues" evidence="2">
    <location>
        <begin position="206"/>
        <end position="216"/>
    </location>
</feature>
<dbReference type="GO" id="GO:0005525">
    <property type="term" value="F:GTP binding"/>
    <property type="evidence" value="ECO:0007669"/>
    <property type="project" value="InterPro"/>
</dbReference>
<dbReference type="EMBL" id="MLAK01000579">
    <property type="protein sequence ID" value="OHT11793.1"/>
    <property type="molecule type" value="Genomic_DNA"/>
</dbReference>
<dbReference type="SMART" id="SM00173">
    <property type="entry name" value="RAS"/>
    <property type="match status" value="1"/>
</dbReference>
<reference evidence="3" key="1">
    <citation type="submission" date="2016-10" db="EMBL/GenBank/DDBJ databases">
        <authorList>
            <person name="Benchimol M."/>
            <person name="Almeida L.G."/>
            <person name="Vasconcelos A.T."/>
            <person name="Perreira-Neves A."/>
            <person name="Rosa I.A."/>
            <person name="Tasca T."/>
            <person name="Bogo M.R."/>
            <person name="de Souza W."/>
        </authorList>
    </citation>
    <scope>NUCLEOTIDE SEQUENCE [LARGE SCALE GENOMIC DNA]</scope>
    <source>
        <strain evidence="3">K</strain>
    </source>
</reference>
<dbReference type="PRINTS" id="PR00449">
    <property type="entry name" value="RASTRNSFRMNG"/>
</dbReference>
<dbReference type="AlphaFoldDB" id="A0A1J4KKG3"/>
<dbReference type="FunFam" id="3.40.50.300:FF:001329">
    <property type="entry name" value="Small GTP-binding protein, putative"/>
    <property type="match status" value="1"/>
</dbReference>
<dbReference type="SMART" id="SM00175">
    <property type="entry name" value="RAB"/>
    <property type="match status" value="1"/>
</dbReference>
<organism evidence="3 4">
    <name type="scientific">Tritrichomonas foetus</name>
    <dbReference type="NCBI Taxonomy" id="1144522"/>
    <lineage>
        <taxon>Eukaryota</taxon>
        <taxon>Metamonada</taxon>
        <taxon>Parabasalia</taxon>
        <taxon>Tritrichomonadida</taxon>
        <taxon>Tritrichomonadidae</taxon>
        <taxon>Tritrichomonas</taxon>
    </lineage>
</organism>
<dbReference type="GeneID" id="94835032"/>
<name>A0A1J4KKG3_9EUKA</name>
<comment type="caution">
    <text evidence="3">The sequence shown here is derived from an EMBL/GenBank/DDBJ whole genome shotgun (WGS) entry which is preliminary data.</text>
</comment>
<dbReference type="GO" id="GO:0003924">
    <property type="term" value="F:GTPase activity"/>
    <property type="evidence" value="ECO:0007669"/>
    <property type="project" value="InterPro"/>
</dbReference>
<protein>
    <submittedName>
        <fullName evidence="3">Ras-related protein Rab-35</fullName>
    </submittedName>
</protein>
<accession>A0A1J4KKG3</accession>
<dbReference type="NCBIfam" id="TIGR00231">
    <property type="entry name" value="small_GTP"/>
    <property type="match status" value="1"/>
</dbReference>
<dbReference type="Gene3D" id="3.40.50.300">
    <property type="entry name" value="P-loop containing nucleotide triphosphate hydrolases"/>
    <property type="match status" value="1"/>
</dbReference>
<dbReference type="VEuPathDB" id="TrichDB:TRFO_18695"/>
<dbReference type="InterPro" id="IPR005225">
    <property type="entry name" value="Small_GTP-bd"/>
</dbReference>
<evidence type="ECO:0000256" key="1">
    <source>
        <dbReference type="ARBA" id="ARBA00022741"/>
    </source>
</evidence>
<dbReference type="SMART" id="SM00176">
    <property type="entry name" value="RAN"/>
    <property type="match status" value="1"/>
</dbReference>
<dbReference type="PANTHER" id="PTHR47978">
    <property type="match status" value="1"/>
</dbReference>